<name>A0ABR1VFK8_9PEZI</name>
<dbReference type="RefSeq" id="XP_066717313.1">
    <property type="nucleotide sequence ID" value="XM_066858044.1"/>
</dbReference>
<dbReference type="InterPro" id="IPR008914">
    <property type="entry name" value="PEBP"/>
</dbReference>
<proteinExistence type="predicted"/>
<dbReference type="GO" id="GO:0030414">
    <property type="term" value="F:peptidase inhibitor activity"/>
    <property type="evidence" value="ECO:0007669"/>
    <property type="project" value="UniProtKB-KW"/>
</dbReference>
<dbReference type="PANTHER" id="PTHR11362:SF78">
    <property type="entry name" value="PROTEASE INHIBITOR"/>
    <property type="match status" value="1"/>
</dbReference>
<keyword evidence="1" id="KW-0646">Protease inhibitor</keyword>
<reference evidence="1 2" key="1">
    <citation type="submission" date="2023-01" db="EMBL/GenBank/DDBJ databases">
        <title>Analysis of 21 Apiospora genomes using comparative genomics revels a genus with tremendous synthesis potential of carbohydrate active enzymes and secondary metabolites.</title>
        <authorList>
            <person name="Sorensen T."/>
        </authorList>
    </citation>
    <scope>NUCLEOTIDE SEQUENCE [LARGE SCALE GENOMIC DNA]</scope>
    <source>
        <strain evidence="1 2">CBS 135458</strain>
    </source>
</reference>
<dbReference type="InterPro" id="IPR035810">
    <property type="entry name" value="PEBP_euk"/>
</dbReference>
<organism evidence="1 2">
    <name type="scientific">Apiospora phragmitis</name>
    <dbReference type="NCBI Taxonomy" id="2905665"/>
    <lineage>
        <taxon>Eukaryota</taxon>
        <taxon>Fungi</taxon>
        <taxon>Dikarya</taxon>
        <taxon>Ascomycota</taxon>
        <taxon>Pezizomycotina</taxon>
        <taxon>Sordariomycetes</taxon>
        <taxon>Xylariomycetidae</taxon>
        <taxon>Amphisphaeriales</taxon>
        <taxon>Apiosporaceae</taxon>
        <taxon>Apiospora</taxon>
    </lineage>
</organism>
<dbReference type="Gene3D" id="3.90.280.10">
    <property type="entry name" value="PEBP-like"/>
    <property type="match status" value="1"/>
</dbReference>
<sequence length="180" mass="19394">MPANKSVDKALAAFKSDTSKTLGLTVGKHTGFEPGTYIPKADAQSPPEILYAAASPDKTYLIMCLDIDAPFKSLPVLGPIWHWSQSGVKLSGTTASTPGKLEWTEPPVVNYIGPAPPPGAAPHRYVFFLYEQPEGFDAMAHAPAKGKEVGNVARMWFSLDDWEAKAGLGEVLALNYFESN</sequence>
<dbReference type="InterPro" id="IPR036610">
    <property type="entry name" value="PEBP-like_sf"/>
</dbReference>
<gene>
    <name evidence="1" type="ORF">PG994_006635</name>
</gene>
<accession>A0ABR1VFK8</accession>
<dbReference type="GeneID" id="92091107"/>
<keyword evidence="2" id="KW-1185">Reference proteome</keyword>
<dbReference type="CDD" id="cd00866">
    <property type="entry name" value="PEBP_euk"/>
    <property type="match status" value="1"/>
</dbReference>
<dbReference type="Pfam" id="PF01161">
    <property type="entry name" value="PBP"/>
    <property type="match status" value="1"/>
</dbReference>
<protein>
    <submittedName>
        <fullName evidence="1">Protease inhibitor</fullName>
    </submittedName>
</protein>
<evidence type="ECO:0000313" key="2">
    <source>
        <dbReference type="Proteomes" id="UP001480595"/>
    </source>
</evidence>
<dbReference type="Proteomes" id="UP001480595">
    <property type="component" value="Unassembled WGS sequence"/>
</dbReference>
<comment type="caution">
    <text evidence="1">The sequence shown here is derived from an EMBL/GenBank/DDBJ whole genome shotgun (WGS) entry which is preliminary data.</text>
</comment>
<dbReference type="SUPFAM" id="SSF49777">
    <property type="entry name" value="PEBP-like"/>
    <property type="match status" value="1"/>
</dbReference>
<dbReference type="PANTHER" id="PTHR11362">
    <property type="entry name" value="PHOSPHATIDYLETHANOLAMINE-BINDING PROTEIN"/>
    <property type="match status" value="1"/>
</dbReference>
<dbReference type="EMBL" id="JAQQWL010000006">
    <property type="protein sequence ID" value="KAK8070019.1"/>
    <property type="molecule type" value="Genomic_DNA"/>
</dbReference>
<evidence type="ECO:0000313" key="1">
    <source>
        <dbReference type="EMBL" id="KAK8070019.1"/>
    </source>
</evidence>